<organism evidence="1">
    <name type="scientific">Zea mays</name>
    <name type="common">Maize</name>
    <dbReference type="NCBI Taxonomy" id="4577"/>
    <lineage>
        <taxon>Eukaryota</taxon>
        <taxon>Viridiplantae</taxon>
        <taxon>Streptophyta</taxon>
        <taxon>Embryophyta</taxon>
        <taxon>Tracheophyta</taxon>
        <taxon>Spermatophyta</taxon>
        <taxon>Magnoliopsida</taxon>
        <taxon>Liliopsida</taxon>
        <taxon>Poales</taxon>
        <taxon>Poaceae</taxon>
        <taxon>PACMAD clade</taxon>
        <taxon>Panicoideae</taxon>
        <taxon>Andropogonodae</taxon>
        <taxon>Andropogoneae</taxon>
        <taxon>Tripsacinae</taxon>
        <taxon>Zea</taxon>
    </lineage>
</organism>
<reference evidence="1" key="1">
    <citation type="journal article" date="2009" name="PLoS Genet.">
        <title>Sequencing, mapping, and analysis of 27,455 maize full-length cDNAs.</title>
        <authorList>
            <person name="Soderlund C."/>
            <person name="Descour A."/>
            <person name="Kudrna D."/>
            <person name="Bomhoff M."/>
            <person name="Boyd L."/>
            <person name="Currie J."/>
            <person name="Angelova A."/>
            <person name="Collura K."/>
            <person name="Wissotski M."/>
            <person name="Ashley E."/>
            <person name="Morrow D."/>
            <person name="Fernandes J."/>
            <person name="Walbot V."/>
            <person name="Yu Y."/>
        </authorList>
    </citation>
    <scope>NUCLEOTIDE SEQUENCE</scope>
    <source>
        <strain evidence="1">B73</strain>
    </source>
</reference>
<sequence>MHYTTWKRSRMCKRAPQIFVFWLLGETRDGPLQLIVPIDDGGIGVLPARGLGGQALQPELVANHGVRVVVAVPRPVRRGGVDHPQPPVPEARLPRHRQWRQRVVLVKVECKAFSVAAVAYGDVHGSARVRLVVIDPCEAFVGMNVASEDNVDACLEEQPLHGLPHGLALALMRRVRVVPGRVQQHHEPGRGAAVHGSEVPGQPPVLVRAGVEGGVGAQHDDMHGAPRRAEGVVEVGPYAANGGGEPAGTGRGGASTSWLPCVTIHGRRLACRCTNRPNESHRACCVSAYDRSPGTSSMSWPVLLACASVDAVHSVCPRSPTRASSIGSAAGGVLRLNSFPALPHR</sequence>
<protein>
    <submittedName>
        <fullName evidence="1">Uncharacterized protein</fullName>
    </submittedName>
</protein>
<dbReference type="AlphaFoldDB" id="B8A3J0"/>
<accession>B8A3J0</accession>
<name>B8A3J0_MAIZE</name>
<reference evidence="1" key="2">
    <citation type="submission" date="2012-06" db="EMBL/GenBank/DDBJ databases">
        <authorList>
            <person name="Yu Y."/>
            <person name="Currie J."/>
            <person name="Lomeli R."/>
            <person name="Angelova A."/>
            <person name="Collura K."/>
            <person name="Wissotski M."/>
            <person name="Campos D."/>
            <person name="Kudrna D."/>
            <person name="Golser W."/>
            <person name="Ashely E."/>
            <person name="Descour A."/>
            <person name="Fernandes J."/>
            <person name="Soderlund C."/>
            <person name="Walbot V."/>
        </authorList>
    </citation>
    <scope>NUCLEOTIDE SEQUENCE</scope>
    <source>
        <strain evidence="1">B73</strain>
    </source>
</reference>
<dbReference type="EMBL" id="BT056132">
    <property type="protein sequence ID" value="ACL54739.1"/>
    <property type="molecule type" value="mRNA"/>
</dbReference>
<evidence type="ECO:0000313" key="1">
    <source>
        <dbReference type="EMBL" id="ACL54739.1"/>
    </source>
</evidence>
<proteinExistence type="evidence at transcript level"/>